<keyword evidence="6" id="KW-1185">Reference proteome</keyword>
<proteinExistence type="predicted"/>
<accession>G4ZNS8</accession>
<dbReference type="OMA" id="FPRKAGW"/>
<dbReference type="InParanoid" id="G4ZNS8"/>
<evidence type="ECO:0000256" key="1">
    <source>
        <dbReference type="ARBA" id="ARBA00004123"/>
    </source>
</evidence>
<dbReference type="CDD" id="cd15489">
    <property type="entry name" value="PHD_SF"/>
    <property type="match status" value="1"/>
</dbReference>
<dbReference type="InterPro" id="IPR032308">
    <property type="entry name" value="TDBD"/>
</dbReference>
<dbReference type="EMBL" id="JH159155">
    <property type="protein sequence ID" value="EGZ15101.1"/>
    <property type="molecule type" value="Genomic_DNA"/>
</dbReference>
<keyword evidence="2" id="KW-0539">Nucleus</keyword>
<reference evidence="5 6" key="1">
    <citation type="journal article" date="2006" name="Science">
        <title>Phytophthora genome sequences uncover evolutionary origins and mechanisms of pathogenesis.</title>
        <authorList>
            <person name="Tyler B.M."/>
            <person name="Tripathy S."/>
            <person name="Zhang X."/>
            <person name="Dehal P."/>
            <person name="Jiang R.H."/>
            <person name="Aerts A."/>
            <person name="Arredondo F.D."/>
            <person name="Baxter L."/>
            <person name="Bensasson D."/>
            <person name="Beynon J.L."/>
            <person name="Chapman J."/>
            <person name="Damasceno C.M."/>
            <person name="Dorrance A.E."/>
            <person name="Dou D."/>
            <person name="Dickerman A.W."/>
            <person name="Dubchak I.L."/>
            <person name="Garbelotto M."/>
            <person name="Gijzen M."/>
            <person name="Gordon S.G."/>
            <person name="Govers F."/>
            <person name="Grunwald N.J."/>
            <person name="Huang W."/>
            <person name="Ivors K.L."/>
            <person name="Jones R.W."/>
            <person name="Kamoun S."/>
            <person name="Krampis K."/>
            <person name="Lamour K.H."/>
            <person name="Lee M.K."/>
            <person name="McDonald W.H."/>
            <person name="Medina M."/>
            <person name="Meijer H.J."/>
            <person name="Nordberg E.K."/>
            <person name="Maclean D.J."/>
            <person name="Ospina-Giraldo M.D."/>
            <person name="Morris P.F."/>
            <person name="Phuntumart V."/>
            <person name="Putnam N.H."/>
            <person name="Rash S."/>
            <person name="Rose J.K."/>
            <person name="Sakihama Y."/>
            <person name="Salamov A.A."/>
            <person name="Savidor A."/>
            <person name="Scheuring C.F."/>
            <person name="Smith B.M."/>
            <person name="Sobral B.W."/>
            <person name="Terry A."/>
            <person name="Torto-Alalibo T.A."/>
            <person name="Win J."/>
            <person name="Xu Z."/>
            <person name="Zhang H."/>
            <person name="Grigoriev I.V."/>
            <person name="Rokhsar D.S."/>
            <person name="Boore J.L."/>
        </authorList>
    </citation>
    <scope>NUCLEOTIDE SEQUENCE [LARGE SCALE GENOMIC DNA]</scope>
    <source>
        <strain evidence="5 6">P6497</strain>
    </source>
</reference>
<evidence type="ECO:0000256" key="3">
    <source>
        <dbReference type="SAM" id="MobiDB-lite"/>
    </source>
</evidence>
<feature type="compositionally biased region" description="Low complexity" evidence="3">
    <location>
        <begin position="44"/>
        <end position="54"/>
    </location>
</feature>
<evidence type="ECO:0000256" key="2">
    <source>
        <dbReference type="ARBA" id="ARBA00023242"/>
    </source>
</evidence>
<feature type="region of interest" description="Disordered" evidence="3">
    <location>
        <begin position="346"/>
        <end position="427"/>
    </location>
</feature>
<name>G4ZNS8_PHYSP</name>
<feature type="compositionally biased region" description="Polar residues" evidence="3">
    <location>
        <begin position="398"/>
        <end position="408"/>
    </location>
</feature>
<feature type="region of interest" description="Disordered" evidence="3">
    <location>
        <begin position="107"/>
        <end position="227"/>
    </location>
</feature>
<evidence type="ECO:0000313" key="6">
    <source>
        <dbReference type="Proteomes" id="UP000002640"/>
    </source>
</evidence>
<evidence type="ECO:0000313" key="5">
    <source>
        <dbReference type="EMBL" id="EGZ15101.1"/>
    </source>
</evidence>
<dbReference type="Proteomes" id="UP000002640">
    <property type="component" value="Unassembled WGS sequence"/>
</dbReference>
<protein>
    <recommendedName>
        <fullName evidence="4">Tify domain-containing protein</fullName>
    </recommendedName>
</protein>
<dbReference type="Pfam" id="PF16135">
    <property type="entry name" value="TDBD"/>
    <property type="match status" value="1"/>
</dbReference>
<dbReference type="RefSeq" id="XP_009528850.1">
    <property type="nucleotide sequence ID" value="XM_009530555.1"/>
</dbReference>
<gene>
    <name evidence="5" type="ORF">PHYSODRAFT_509365</name>
</gene>
<feature type="domain" description="Tify" evidence="4">
    <location>
        <begin position="692"/>
        <end position="719"/>
    </location>
</feature>
<dbReference type="GO" id="GO:0005634">
    <property type="term" value="C:nucleus"/>
    <property type="evidence" value="ECO:0007669"/>
    <property type="project" value="UniProtKB-SubCell"/>
</dbReference>
<dbReference type="KEGG" id="psoj:PHYSODRAFT_509365"/>
<feature type="region of interest" description="Disordered" evidence="3">
    <location>
        <begin position="1"/>
        <end position="94"/>
    </location>
</feature>
<dbReference type="GeneID" id="20658980"/>
<feature type="compositionally biased region" description="Basic residues" evidence="3">
    <location>
        <begin position="201"/>
        <end position="222"/>
    </location>
</feature>
<feature type="compositionally biased region" description="Basic and acidic residues" evidence="3">
    <location>
        <begin position="346"/>
        <end position="356"/>
    </location>
</feature>
<dbReference type="AlphaFoldDB" id="G4ZNS8"/>
<sequence length="774" mass="84961">MATTSAETPAQPETQQTADLTVSLPLQDAGADADQVASAEVASETQETQQKQTQIDAQSVAMKSSADGVSSRTSHPRAAAAAANAEMVKQAKDEETPLSVVFAKAASEAAASKPPQPAPAKEEEGSLGMLMATALSRTSDKKRSGEMATPPAKRSRVVGSKNQQPQRGKKRRQAPVFEAAPIITDLPPLPFTTSSPELKLKNKSKNKAKNKNKLATKPTKAKHSAEEGAGDDARHCEFCRKADNVCVLMHCHACRRVYHAKCFWHAFKPYVDAKVPILDQLEELQLKAPERRGNIFRCASCRAAFVDFCESGGYLWECDCPTCAQPEKVIFYRQRKLVQMMNDMELEKQRKKDQKDKSKKSGTAKPPPTSTPSRSNSTSRSRRTRGGSAALDEGVLNARTTQPPTSRGVSPESLDVKMEEDNNAEGQQPVKVKYEPVGEPEQPDLKGDELVGAVRVHHEPKTERWCFPIVCSRTTSLRVSGMMKLGTCKWSLKKSAVIQCACCDKLFSYPEFVHHTDSSLVKDAKCATEDPMPYLFVEHRDTSLHTPLDDFLPALRSWAGRQSANNTPTKSRRGHAVRQEAAAAVAIPTMTMTNPEAAAEALPATVSRLRVLALFKRPKPRSDKTSTAARLSDPPTLDFLAQVVCLSPKYVMNMSNGSLVDRVVRSNTSVPDDSFPRKSGWLAFNRSATMTRQVTCTCCEKWFNFDTFVDHAGITLTDPKKKARHLMYVVERTDESALVPFTSFATDLETVAKANGLDSILDELHPPPPSPRPI</sequence>
<feature type="compositionally biased region" description="Polar residues" evidence="3">
    <location>
        <begin position="1"/>
        <end position="20"/>
    </location>
</feature>
<evidence type="ECO:0000259" key="4">
    <source>
        <dbReference type="Pfam" id="PF16135"/>
    </source>
</evidence>
<comment type="subcellular location">
    <subcellularLocation>
        <location evidence="1">Nucleus</location>
    </subcellularLocation>
</comment>
<organism evidence="5 6">
    <name type="scientific">Phytophthora sojae (strain P6497)</name>
    <name type="common">Soybean stem and root rot agent</name>
    <name type="synonym">Phytophthora megasperma f. sp. glycines</name>
    <dbReference type="NCBI Taxonomy" id="1094619"/>
    <lineage>
        <taxon>Eukaryota</taxon>
        <taxon>Sar</taxon>
        <taxon>Stramenopiles</taxon>
        <taxon>Oomycota</taxon>
        <taxon>Peronosporomycetes</taxon>
        <taxon>Peronosporales</taxon>
        <taxon>Peronosporaceae</taxon>
        <taxon>Phytophthora</taxon>
    </lineage>
</organism>